<dbReference type="EMBL" id="JBBDGN010000008">
    <property type="protein sequence ID" value="MEJ1092021.1"/>
    <property type="molecule type" value="Genomic_DNA"/>
</dbReference>
<dbReference type="Proteomes" id="UP001366085">
    <property type="component" value="Unassembled WGS sequence"/>
</dbReference>
<keyword evidence="4" id="KW-1185">Reference proteome</keyword>
<proteinExistence type="predicted"/>
<comment type="caution">
    <text evidence="3">The sequence shown here is derived from an EMBL/GenBank/DDBJ whole genome shotgun (WGS) entry which is preliminary data.</text>
</comment>
<keyword evidence="2" id="KW-0472">Membrane</keyword>
<reference evidence="3 4" key="1">
    <citation type="submission" date="2024-02" db="EMBL/GenBank/DDBJ databases">
        <authorList>
            <person name="Saticioglu I.B."/>
        </authorList>
    </citation>
    <scope>NUCLEOTIDE SEQUENCE [LARGE SCALE GENOMIC DNA]</scope>
    <source>
        <strain evidence="3 4">Mu-43</strain>
    </source>
</reference>
<protein>
    <recommendedName>
        <fullName evidence="5">Dinucleotide-utilizing enzyme</fullName>
    </recommendedName>
</protein>
<keyword evidence="2" id="KW-1133">Transmembrane helix</keyword>
<accession>A0ABU8LN53</accession>
<feature type="region of interest" description="Disordered" evidence="1">
    <location>
        <begin position="87"/>
        <end position="141"/>
    </location>
</feature>
<keyword evidence="2" id="KW-0812">Transmembrane</keyword>
<feature type="transmembrane region" description="Helical" evidence="2">
    <location>
        <begin position="55"/>
        <end position="80"/>
    </location>
</feature>
<organism evidence="3 4">
    <name type="scientific">Microbacterium istanbulense</name>
    <dbReference type="NCBI Taxonomy" id="3122049"/>
    <lineage>
        <taxon>Bacteria</taxon>
        <taxon>Bacillati</taxon>
        <taxon>Actinomycetota</taxon>
        <taxon>Actinomycetes</taxon>
        <taxon>Micrococcales</taxon>
        <taxon>Microbacteriaceae</taxon>
        <taxon>Microbacterium</taxon>
    </lineage>
</organism>
<feature type="compositionally biased region" description="Acidic residues" evidence="1">
    <location>
        <begin position="112"/>
        <end position="130"/>
    </location>
</feature>
<sequence>MNVSLSRRIGFWFLAFVSVLSLALGGSLIIGQLGSMNTGLLDGTATAADVYVGQSLVVVGAVLVGAGLLGGMLTVAVSLLQAQPAATSDETAAPADTTPADEAAEADASAESVEDVEDVESVESTDVEDAESARTHALPVG</sequence>
<gene>
    <name evidence="3" type="ORF">WDU93_09965</name>
</gene>
<evidence type="ECO:0000256" key="2">
    <source>
        <dbReference type="SAM" id="Phobius"/>
    </source>
</evidence>
<feature type="compositionally biased region" description="Low complexity" evidence="1">
    <location>
        <begin position="87"/>
        <end position="111"/>
    </location>
</feature>
<feature type="transmembrane region" description="Helical" evidence="2">
    <location>
        <begin position="12"/>
        <end position="35"/>
    </location>
</feature>
<evidence type="ECO:0008006" key="5">
    <source>
        <dbReference type="Google" id="ProtNLM"/>
    </source>
</evidence>
<name>A0ABU8LN53_9MICO</name>
<evidence type="ECO:0000256" key="1">
    <source>
        <dbReference type="SAM" id="MobiDB-lite"/>
    </source>
</evidence>
<evidence type="ECO:0000313" key="3">
    <source>
        <dbReference type="EMBL" id="MEJ1092021.1"/>
    </source>
</evidence>
<evidence type="ECO:0000313" key="4">
    <source>
        <dbReference type="Proteomes" id="UP001366085"/>
    </source>
</evidence>
<dbReference type="RefSeq" id="WP_337320140.1">
    <property type="nucleotide sequence ID" value="NZ_JBBDGN010000008.1"/>
</dbReference>